<reference evidence="18 19" key="1">
    <citation type="submission" date="2014-07" db="EMBL/GenBank/DDBJ databases">
        <title>Genome of Chryseobacterium luteum DSM 18605.</title>
        <authorList>
            <person name="Stropko S.J."/>
            <person name="Pipes S.E."/>
            <person name="Newman J.D."/>
        </authorList>
    </citation>
    <scope>NUCLEOTIDE SEQUENCE [LARGE SCALE GENOMIC DNA]</scope>
    <source>
        <strain evidence="18 19">DSM 18605</strain>
    </source>
</reference>
<dbReference type="Pfam" id="PF13715">
    <property type="entry name" value="CarbopepD_reg_2"/>
    <property type="match status" value="1"/>
</dbReference>
<evidence type="ECO:0000256" key="5">
    <source>
        <dbReference type="ARBA" id="ARBA00022496"/>
    </source>
</evidence>
<evidence type="ECO:0000256" key="4">
    <source>
        <dbReference type="ARBA" id="ARBA00022452"/>
    </source>
</evidence>
<dbReference type="Pfam" id="PF07715">
    <property type="entry name" value="Plug"/>
    <property type="match status" value="1"/>
</dbReference>
<evidence type="ECO:0000256" key="13">
    <source>
        <dbReference type="ARBA" id="ARBA00023237"/>
    </source>
</evidence>
<dbReference type="EMBL" id="JPRO01000003">
    <property type="protein sequence ID" value="KFF08401.1"/>
    <property type="molecule type" value="Genomic_DNA"/>
</dbReference>
<dbReference type="GO" id="GO:0015344">
    <property type="term" value="F:siderophore uptake transmembrane transporter activity"/>
    <property type="evidence" value="ECO:0007669"/>
    <property type="project" value="TreeGrafter"/>
</dbReference>
<comment type="similarity">
    <text evidence="2 14 15">Belongs to the TonB-dependent receptor family.</text>
</comment>
<dbReference type="InterPro" id="IPR012910">
    <property type="entry name" value="Plug_dom"/>
</dbReference>
<dbReference type="AlphaFoldDB" id="A0A085ZVD7"/>
<protein>
    <submittedName>
        <fullName evidence="18">TonB-dependent receptor</fullName>
    </submittedName>
</protein>
<dbReference type="eggNOG" id="COG4773">
    <property type="taxonomic scope" value="Bacteria"/>
</dbReference>
<evidence type="ECO:0000256" key="8">
    <source>
        <dbReference type="ARBA" id="ARBA00023004"/>
    </source>
</evidence>
<evidence type="ECO:0000256" key="6">
    <source>
        <dbReference type="ARBA" id="ARBA00022692"/>
    </source>
</evidence>
<keyword evidence="6 14" id="KW-0812">Transmembrane</keyword>
<name>A0A085ZVD7_9FLAO</name>
<dbReference type="InterPro" id="IPR000531">
    <property type="entry name" value="Beta-barrel_TonB"/>
</dbReference>
<dbReference type="GO" id="GO:0038023">
    <property type="term" value="F:signaling receptor activity"/>
    <property type="evidence" value="ECO:0007669"/>
    <property type="project" value="InterPro"/>
</dbReference>
<keyword evidence="19" id="KW-1185">Reference proteome</keyword>
<dbReference type="Gene3D" id="2.60.40.1120">
    <property type="entry name" value="Carboxypeptidase-like, regulatory domain"/>
    <property type="match status" value="1"/>
</dbReference>
<dbReference type="InterPro" id="IPR039426">
    <property type="entry name" value="TonB-dep_rcpt-like"/>
</dbReference>
<feature type="domain" description="TonB-dependent receptor plug" evidence="17">
    <location>
        <begin position="134"/>
        <end position="225"/>
    </location>
</feature>
<keyword evidence="3 14" id="KW-0813">Transport</keyword>
<dbReference type="GO" id="GO:0009279">
    <property type="term" value="C:cell outer membrane"/>
    <property type="evidence" value="ECO:0007669"/>
    <property type="project" value="UniProtKB-SubCell"/>
</dbReference>
<keyword evidence="13 14" id="KW-0998">Cell outer membrane</keyword>
<evidence type="ECO:0000259" key="16">
    <source>
        <dbReference type="Pfam" id="PF00593"/>
    </source>
</evidence>
<dbReference type="SUPFAM" id="SSF49464">
    <property type="entry name" value="Carboxypeptidase regulatory domain-like"/>
    <property type="match status" value="1"/>
</dbReference>
<evidence type="ECO:0000256" key="15">
    <source>
        <dbReference type="RuleBase" id="RU003357"/>
    </source>
</evidence>
<evidence type="ECO:0000256" key="14">
    <source>
        <dbReference type="PROSITE-ProRule" id="PRU01360"/>
    </source>
</evidence>
<evidence type="ECO:0000256" key="12">
    <source>
        <dbReference type="ARBA" id="ARBA00023170"/>
    </source>
</evidence>
<dbReference type="InterPro" id="IPR037066">
    <property type="entry name" value="Plug_dom_sf"/>
</dbReference>
<organism evidence="18 19">
    <name type="scientific">Chryseobacterium luteum</name>
    <dbReference type="NCBI Taxonomy" id="421531"/>
    <lineage>
        <taxon>Bacteria</taxon>
        <taxon>Pseudomonadati</taxon>
        <taxon>Bacteroidota</taxon>
        <taxon>Flavobacteriia</taxon>
        <taxon>Flavobacteriales</taxon>
        <taxon>Weeksellaceae</taxon>
        <taxon>Chryseobacterium group</taxon>
        <taxon>Chryseobacterium</taxon>
    </lineage>
</organism>
<keyword evidence="12 18" id="KW-0675">Receptor</keyword>
<dbReference type="InterPro" id="IPR008969">
    <property type="entry name" value="CarboxyPept-like_regulatory"/>
</dbReference>
<sequence length="777" mass="85832">MKFIATAVFLFGGLGWALAQNFGNISGVLRQHNGEVLREATVELVETNKHTLTDQDGKFSFEHLTDGDYHIRIQVIGSAEKTIEVKVVQNEPVMVNYQFEKENISAIQEITLSSNINKFSKKESPYVSKLPLKNMETPQVYISVPKELIQEQIAVNLGSISKNIPGAGIPMLANQGRVTFLSRGFTTEPMVRNGISGFAYTTIDPANLEKVEAIKGPSATLFGSNLSTYGGLFNRVTKKPFNGFGGEVSYTAGSWNYNRVAMDVNTAVNSDKTILFRLNGAATFQKSFQDLGFSNALSVAPSVSYQINDRLSLLFDIEYGHEKATSVVRFNPFLGSNKVQSIADMGFPYNRLFGSNAIPYETEMMNIFAQMNYKISDNWTSQTLVSRAKSTIDGYITAINGASDTTARLQVMKGNTNFIATNIQQNFIGDFQISGHRNRIIVGLDYYNNANSFDRVTVNGAPFDFTGNAPYAVNQAAIDNLVASGTPRLEKNGDNSYAVYVSDVFNITDRFLAMVSLRADRYQNMGVTNIAQNVTTGDYWQTNFSPKFGLVYEVVKDKVSVFGNYMNGFTNKGGSDISGNTFKPEQANQKEFGVKGDLFGHKLVGTISYYDIDVKNMVRQDPVNNLFSIQDGGQRSKGFELELTANPVKGFNIIAGYAYNDSKMTKADDKINGLRPALSGPSNLYNLWMSYQIMNGEWKGLGIGFGGNKGNHSFQTNTTAAKVIIPAYTTLDATLFYDHKNFRAGIKVNNLTNEKTWSVRLTPQNPTQVLGSIAYKF</sequence>
<keyword evidence="4 14" id="KW-1134">Transmembrane beta strand</keyword>
<keyword evidence="8" id="KW-0408">Iron</keyword>
<dbReference type="GO" id="GO:0015891">
    <property type="term" value="P:siderophore transport"/>
    <property type="evidence" value="ECO:0007669"/>
    <property type="project" value="InterPro"/>
</dbReference>
<dbReference type="Gene3D" id="2.170.130.10">
    <property type="entry name" value="TonB-dependent receptor, plug domain"/>
    <property type="match status" value="1"/>
</dbReference>
<proteinExistence type="inferred from homology"/>
<dbReference type="InterPro" id="IPR010105">
    <property type="entry name" value="TonB_sidphr_rcpt"/>
</dbReference>
<gene>
    <name evidence="18" type="ORF">IX38_06450</name>
</gene>
<dbReference type="Gene3D" id="2.40.170.20">
    <property type="entry name" value="TonB-dependent receptor, beta-barrel domain"/>
    <property type="match status" value="1"/>
</dbReference>
<keyword evidence="7" id="KW-0732">Signal</keyword>
<dbReference type="STRING" id="421531.IX38_06450"/>
<keyword evidence="9" id="KW-0406">Ion transport</keyword>
<evidence type="ECO:0000256" key="10">
    <source>
        <dbReference type="ARBA" id="ARBA00023077"/>
    </source>
</evidence>
<evidence type="ECO:0000256" key="11">
    <source>
        <dbReference type="ARBA" id="ARBA00023136"/>
    </source>
</evidence>
<dbReference type="NCBIfam" id="TIGR01783">
    <property type="entry name" value="TonB-siderophor"/>
    <property type="match status" value="1"/>
</dbReference>
<dbReference type="PANTHER" id="PTHR32552:SF68">
    <property type="entry name" value="FERRICHROME OUTER MEMBRANE TRANSPORTER_PHAGE RECEPTOR"/>
    <property type="match status" value="1"/>
</dbReference>
<dbReference type="Pfam" id="PF00593">
    <property type="entry name" value="TonB_dep_Rec_b-barrel"/>
    <property type="match status" value="1"/>
</dbReference>
<keyword evidence="5" id="KW-0410">Iron transport</keyword>
<evidence type="ECO:0000256" key="7">
    <source>
        <dbReference type="ARBA" id="ARBA00022729"/>
    </source>
</evidence>
<comment type="subcellular location">
    <subcellularLocation>
        <location evidence="1 14">Cell outer membrane</location>
        <topology evidence="1 14">Multi-pass membrane protein</topology>
    </subcellularLocation>
</comment>
<evidence type="ECO:0000256" key="3">
    <source>
        <dbReference type="ARBA" id="ARBA00022448"/>
    </source>
</evidence>
<dbReference type="InterPro" id="IPR036942">
    <property type="entry name" value="Beta-barrel_TonB_sf"/>
</dbReference>
<dbReference type="PROSITE" id="PS52016">
    <property type="entry name" value="TONB_DEPENDENT_REC_3"/>
    <property type="match status" value="1"/>
</dbReference>
<dbReference type="RefSeq" id="WP_034702910.1">
    <property type="nucleotide sequence ID" value="NZ_JPRO01000003.1"/>
</dbReference>
<keyword evidence="11 14" id="KW-0472">Membrane</keyword>
<dbReference type="OrthoDB" id="9775095at2"/>
<evidence type="ECO:0000313" key="18">
    <source>
        <dbReference type="EMBL" id="KFF08401.1"/>
    </source>
</evidence>
<dbReference type="Proteomes" id="UP000028703">
    <property type="component" value="Unassembled WGS sequence"/>
</dbReference>
<keyword evidence="10 15" id="KW-0798">TonB box</keyword>
<evidence type="ECO:0000256" key="9">
    <source>
        <dbReference type="ARBA" id="ARBA00023065"/>
    </source>
</evidence>
<evidence type="ECO:0000256" key="2">
    <source>
        <dbReference type="ARBA" id="ARBA00009810"/>
    </source>
</evidence>
<dbReference type="SUPFAM" id="SSF56935">
    <property type="entry name" value="Porins"/>
    <property type="match status" value="1"/>
</dbReference>
<dbReference type="CDD" id="cd01347">
    <property type="entry name" value="ligand_gated_channel"/>
    <property type="match status" value="1"/>
</dbReference>
<accession>A0A085ZVD7</accession>
<evidence type="ECO:0000313" key="19">
    <source>
        <dbReference type="Proteomes" id="UP000028703"/>
    </source>
</evidence>
<evidence type="ECO:0000259" key="17">
    <source>
        <dbReference type="Pfam" id="PF07715"/>
    </source>
</evidence>
<feature type="domain" description="TonB-dependent receptor-like beta-barrel" evidence="16">
    <location>
        <begin position="318"/>
        <end position="751"/>
    </location>
</feature>
<evidence type="ECO:0000256" key="1">
    <source>
        <dbReference type="ARBA" id="ARBA00004571"/>
    </source>
</evidence>
<dbReference type="PANTHER" id="PTHR32552">
    <property type="entry name" value="FERRICHROME IRON RECEPTOR-RELATED"/>
    <property type="match status" value="1"/>
</dbReference>
<comment type="caution">
    <text evidence="18">The sequence shown here is derived from an EMBL/GenBank/DDBJ whole genome shotgun (WGS) entry which is preliminary data.</text>
</comment>